<accession>A0A0N5D9T7</accession>
<reference evidence="1 2" key="2">
    <citation type="submission" date="2018-11" db="EMBL/GenBank/DDBJ databases">
        <authorList>
            <consortium name="Pathogen Informatics"/>
        </authorList>
    </citation>
    <scope>NUCLEOTIDE SEQUENCE [LARGE SCALE GENOMIC DNA]</scope>
</reference>
<dbReference type="WBParaSite" id="TCLT_0000990701-mRNA-1">
    <property type="protein sequence ID" value="TCLT_0000990701-mRNA-1"/>
    <property type="gene ID" value="TCLT_0000990701"/>
</dbReference>
<keyword evidence="2" id="KW-1185">Reference proteome</keyword>
<name>A0A0N5D9T7_THECL</name>
<gene>
    <name evidence="1" type="ORF">TCLT_LOCUS9896</name>
</gene>
<dbReference type="Proteomes" id="UP000276776">
    <property type="component" value="Unassembled WGS sequence"/>
</dbReference>
<dbReference type="AlphaFoldDB" id="A0A0N5D9T7"/>
<proteinExistence type="predicted"/>
<evidence type="ECO:0000313" key="3">
    <source>
        <dbReference type="WBParaSite" id="TCLT_0000990701-mRNA-1"/>
    </source>
</evidence>
<dbReference type="EMBL" id="UYYF01004910">
    <property type="protein sequence ID" value="VDN07562.1"/>
    <property type="molecule type" value="Genomic_DNA"/>
</dbReference>
<evidence type="ECO:0000313" key="2">
    <source>
        <dbReference type="Proteomes" id="UP000276776"/>
    </source>
</evidence>
<evidence type="ECO:0000313" key="1">
    <source>
        <dbReference type="EMBL" id="VDN07562.1"/>
    </source>
</evidence>
<organism evidence="3">
    <name type="scientific">Thelazia callipaeda</name>
    <name type="common">Oriental eyeworm</name>
    <name type="synonym">Parasitic nematode</name>
    <dbReference type="NCBI Taxonomy" id="103827"/>
    <lineage>
        <taxon>Eukaryota</taxon>
        <taxon>Metazoa</taxon>
        <taxon>Ecdysozoa</taxon>
        <taxon>Nematoda</taxon>
        <taxon>Chromadorea</taxon>
        <taxon>Rhabditida</taxon>
        <taxon>Spirurina</taxon>
        <taxon>Spiruromorpha</taxon>
        <taxon>Thelazioidea</taxon>
        <taxon>Thelaziidae</taxon>
        <taxon>Thelazia</taxon>
    </lineage>
</organism>
<reference evidence="3" key="1">
    <citation type="submission" date="2017-02" db="UniProtKB">
        <authorList>
            <consortium name="WormBaseParasite"/>
        </authorList>
    </citation>
    <scope>IDENTIFICATION</scope>
</reference>
<sequence>MGVQSSNMSIIPRVCVWVVRHGCAVLECEYSPTCVYSPAWVCSPRI</sequence>
<protein>
    <submittedName>
        <fullName evidence="1 3">Uncharacterized protein</fullName>
    </submittedName>
</protein>